<comment type="caution">
    <text evidence="1">The sequence shown here is derived from an EMBL/GenBank/DDBJ whole genome shotgun (WGS) entry which is preliminary data.</text>
</comment>
<feature type="non-terminal residue" evidence="1">
    <location>
        <position position="109"/>
    </location>
</feature>
<accession>A0A813BZ49</accession>
<dbReference type="AlphaFoldDB" id="A0A813BZ49"/>
<proteinExistence type="predicted"/>
<keyword evidence="2" id="KW-1185">Reference proteome</keyword>
<organism evidence="1 2">
    <name type="scientific">Symbiodinium necroappetens</name>
    <dbReference type="NCBI Taxonomy" id="1628268"/>
    <lineage>
        <taxon>Eukaryota</taxon>
        <taxon>Sar</taxon>
        <taxon>Alveolata</taxon>
        <taxon>Dinophyceae</taxon>
        <taxon>Suessiales</taxon>
        <taxon>Symbiodiniaceae</taxon>
        <taxon>Symbiodinium</taxon>
    </lineage>
</organism>
<evidence type="ECO:0000313" key="1">
    <source>
        <dbReference type="EMBL" id="CAE7933239.1"/>
    </source>
</evidence>
<feature type="non-terminal residue" evidence="1">
    <location>
        <position position="1"/>
    </location>
</feature>
<sequence length="109" mass="12162">HHGDRAARFRAGVRPCWHLGHADRHCESHAGTACLRPPARCMQHVGHLLPGRGQHPSDRSYVDGARHLWPGWLSESLQGAARLVEPALPLASLVRLRARRIQDGKSHRN</sequence>
<gene>
    <name evidence="1" type="ORF">SNEC2469_LOCUS32562</name>
</gene>
<dbReference type="EMBL" id="CAJNJA010082686">
    <property type="protein sequence ID" value="CAE7933239.1"/>
    <property type="molecule type" value="Genomic_DNA"/>
</dbReference>
<name>A0A813BZ49_9DINO</name>
<dbReference type="Proteomes" id="UP000601435">
    <property type="component" value="Unassembled WGS sequence"/>
</dbReference>
<evidence type="ECO:0000313" key="2">
    <source>
        <dbReference type="Proteomes" id="UP000601435"/>
    </source>
</evidence>
<protein>
    <submittedName>
        <fullName evidence="1">Uncharacterized protein</fullName>
    </submittedName>
</protein>
<reference evidence="1" key="1">
    <citation type="submission" date="2021-02" db="EMBL/GenBank/DDBJ databases">
        <authorList>
            <person name="Dougan E. K."/>
            <person name="Rhodes N."/>
            <person name="Thang M."/>
            <person name="Chan C."/>
        </authorList>
    </citation>
    <scope>NUCLEOTIDE SEQUENCE</scope>
</reference>